<evidence type="ECO:0000313" key="5">
    <source>
        <dbReference type="Proteomes" id="UP001190700"/>
    </source>
</evidence>
<dbReference type="GO" id="GO:0006629">
    <property type="term" value="P:lipid metabolic process"/>
    <property type="evidence" value="ECO:0007669"/>
    <property type="project" value="InterPro"/>
</dbReference>
<feature type="compositionally biased region" description="Basic residues" evidence="2">
    <location>
        <begin position="120"/>
        <end position="131"/>
    </location>
</feature>
<dbReference type="InterPro" id="IPR007856">
    <property type="entry name" value="SapB_1"/>
</dbReference>
<comment type="caution">
    <text evidence="4">The sequence shown here is derived from an EMBL/GenBank/DDBJ whole genome shotgun (WGS) entry which is preliminary data.</text>
</comment>
<keyword evidence="1" id="KW-1015">Disulfide bond</keyword>
<dbReference type="InterPro" id="IPR008139">
    <property type="entry name" value="SaposinB_dom"/>
</dbReference>
<evidence type="ECO:0000256" key="2">
    <source>
        <dbReference type="SAM" id="MobiDB-lite"/>
    </source>
</evidence>
<dbReference type="Gene3D" id="1.10.225.10">
    <property type="entry name" value="Saposin-like"/>
    <property type="match status" value="1"/>
</dbReference>
<sequence length="139" mass="15767">MVFGDDPRKPVEVNDELLCEACHAIFDQVNKKIGEKGRTETNIYEAVEGICDSKNFRVYKMIPPTMVKGCQAFIDKYEGLEDDMWKYGSEAEEKVCESVCQSVKYEAPKAPGSSPPPEKPKKKSKKKKSKKAKQEKEEL</sequence>
<dbReference type="InterPro" id="IPR011001">
    <property type="entry name" value="Saposin-like"/>
</dbReference>
<feature type="domain" description="Saposin B-type" evidence="3">
    <location>
        <begin position="15"/>
        <end position="104"/>
    </location>
</feature>
<evidence type="ECO:0000259" key="3">
    <source>
        <dbReference type="PROSITE" id="PS50015"/>
    </source>
</evidence>
<keyword evidence="5" id="KW-1185">Reference proteome</keyword>
<dbReference type="AlphaFoldDB" id="A0AAE0H030"/>
<feature type="region of interest" description="Disordered" evidence="2">
    <location>
        <begin position="106"/>
        <end position="139"/>
    </location>
</feature>
<protein>
    <recommendedName>
        <fullName evidence="3">Saposin B-type domain-containing protein</fullName>
    </recommendedName>
</protein>
<dbReference type="EMBL" id="LGRX02001248">
    <property type="protein sequence ID" value="KAK3286491.1"/>
    <property type="molecule type" value="Genomic_DNA"/>
</dbReference>
<gene>
    <name evidence="4" type="ORF">CYMTET_5957</name>
</gene>
<dbReference type="SUPFAM" id="SSF47862">
    <property type="entry name" value="Saposin"/>
    <property type="match status" value="1"/>
</dbReference>
<dbReference type="Proteomes" id="UP001190700">
    <property type="component" value="Unassembled WGS sequence"/>
</dbReference>
<accession>A0AAE0H030</accession>
<organism evidence="4 5">
    <name type="scientific">Cymbomonas tetramitiformis</name>
    <dbReference type="NCBI Taxonomy" id="36881"/>
    <lineage>
        <taxon>Eukaryota</taxon>
        <taxon>Viridiplantae</taxon>
        <taxon>Chlorophyta</taxon>
        <taxon>Pyramimonadophyceae</taxon>
        <taxon>Pyramimonadales</taxon>
        <taxon>Pyramimonadaceae</taxon>
        <taxon>Cymbomonas</taxon>
    </lineage>
</organism>
<name>A0AAE0H030_9CHLO</name>
<evidence type="ECO:0000256" key="1">
    <source>
        <dbReference type="ARBA" id="ARBA00023157"/>
    </source>
</evidence>
<dbReference type="Pfam" id="PF05184">
    <property type="entry name" value="SapB_1"/>
    <property type="match status" value="1"/>
</dbReference>
<reference evidence="4 5" key="1">
    <citation type="journal article" date="2015" name="Genome Biol. Evol.">
        <title>Comparative Genomics of a Bacterivorous Green Alga Reveals Evolutionary Causalities and Consequences of Phago-Mixotrophic Mode of Nutrition.</title>
        <authorList>
            <person name="Burns J.A."/>
            <person name="Paasch A."/>
            <person name="Narechania A."/>
            <person name="Kim E."/>
        </authorList>
    </citation>
    <scope>NUCLEOTIDE SEQUENCE [LARGE SCALE GENOMIC DNA]</scope>
    <source>
        <strain evidence="4 5">PLY_AMNH</strain>
    </source>
</reference>
<dbReference type="PROSITE" id="PS50015">
    <property type="entry name" value="SAP_B"/>
    <property type="match status" value="1"/>
</dbReference>
<proteinExistence type="predicted"/>
<evidence type="ECO:0000313" key="4">
    <source>
        <dbReference type="EMBL" id="KAK3286491.1"/>
    </source>
</evidence>